<evidence type="ECO:0000313" key="3">
    <source>
        <dbReference type="Proteomes" id="UP000628109"/>
    </source>
</evidence>
<proteinExistence type="predicted"/>
<dbReference type="EMBL" id="BMDU01000003">
    <property type="protein sequence ID" value="GFZ89614.1"/>
    <property type="molecule type" value="Genomic_DNA"/>
</dbReference>
<gene>
    <name evidence="2" type="ORF">GCM10019071_19480</name>
</gene>
<evidence type="ECO:0000313" key="2">
    <source>
        <dbReference type="EMBL" id="GFZ89614.1"/>
    </source>
</evidence>
<name>A0ABQ1EVR1_SPHSA</name>
<reference evidence="3" key="1">
    <citation type="journal article" date="2019" name="Int. J. Syst. Evol. Microbiol.">
        <title>The Global Catalogue of Microorganisms (GCM) 10K type strain sequencing project: providing services to taxonomists for standard genome sequencing and annotation.</title>
        <authorList>
            <consortium name="The Broad Institute Genomics Platform"/>
            <consortium name="The Broad Institute Genome Sequencing Center for Infectious Disease"/>
            <person name="Wu L."/>
            <person name="Ma J."/>
        </authorList>
    </citation>
    <scope>NUCLEOTIDE SEQUENCE [LARGE SCALE GENOMIC DNA]</scope>
    <source>
        <strain evidence="3">CCM 7327</strain>
    </source>
</reference>
<feature type="region of interest" description="Disordered" evidence="1">
    <location>
        <begin position="49"/>
        <end position="79"/>
    </location>
</feature>
<protein>
    <recommendedName>
        <fullName evidence="4">XRE family transcriptional regulator</fullName>
    </recommendedName>
</protein>
<dbReference type="RefSeq" id="WP_130029960.1">
    <property type="nucleotide sequence ID" value="NZ_BMDU01000003.1"/>
</dbReference>
<accession>A0ABQ1EVR1</accession>
<dbReference type="Proteomes" id="UP000628109">
    <property type="component" value="Unassembled WGS sequence"/>
</dbReference>
<evidence type="ECO:0000256" key="1">
    <source>
        <dbReference type="SAM" id="MobiDB-lite"/>
    </source>
</evidence>
<feature type="compositionally biased region" description="Polar residues" evidence="1">
    <location>
        <begin position="49"/>
        <end position="59"/>
    </location>
</feature>
<organism evidence="2 3">
    <name type="scientific">Sphingobium fuliginis (strain ATCC 27551)</name>
    <dbReference type="NCBI Taxonomy" id="336203"/>
    <lineage>
        <taxon>Bacteria</taxon>
        <taxon>Pseudomonadati</taxon>
        <taxon>Pseudomonadota</taxon>
        <taxon>Alphaproteobacteria</taxon>
        <taxon>Sphingomonadales</taxon>
        <taxon>Sphingomonadaceae</taxon>
        <taxon>Sphingobium</taxon>
    </lineage>
</organism>
<sequence>MLIYRQNYSALAHARPAIQPDPDIEWINSRLQEKRERISSVPTLATVATPQSEVQQTDGPTPRRVTVPKSRLPAARPVRESSNYAPPILMEIERVLKRTGMSATAFGKGAVGDRRLVSDLRRGRDPSSRTVARIRAFMEREG</sequence>
<comment type="caution">
    <text evidence="2">The sequence shown here is derived from an EMBL/GenBank/DDBJ whole genome shotgun (WGS) entry which is preliminary data.</text>
</comment>
<evidence type="ECO:0008006" key="4">
    <source>
        <dbReference type="Google" id="ProtNLM"/>
    </source>
</evidence>
<keyword evidence="3" id="KW-1185">Reference proteome</keyword>